<organism evidence="2">
    <name type="scientific">uncultured Caudovirales phage</name>
    <dbReference type="NCBI Taxonomy" id="2100421"/>
    <lineage>
        <taxon>Viruses</taxon>
        <taxon>Duplodnaviria</taxon>
        <taxon>Heunggongvirae</taxon>
        <taxon>Uroviricota</taxon>
        <taxon>Caudoviricetes</taxon>
        <taxon>Peduoviridae</taxon>
        <taxon>Maltschvirus</taxon>
        <taxon>Maltschvirus maltsch</taxon>
    </lineage>
</organism>
<evidence type="ECO:0000256" key="1">
    <source>
        <dbReference type="SAM" id="Coils"/>
    </source>
</evidence>
<reference evidence="2" key="1">
    <citation type="submission" date="2020-04" db="EMBL/GenBank/DDBJ databases">
        <authorList>
            <person name="Chiriac C."/>
            <person name="Salcher M."/>
            <person name="Ghai R."/>
            <person name="Kavagutti S V."/>
        </authorList>
    </citation>
    <scope>NUCLEOTIDE SEQUENCE</scope>
</reference>
<sequence length="605" mass="65728">MAENLNLNVNVNTSSASGSIGSLKKQLREAQNEVVALSDKFGATSVQAVNAAKKAAELRDRIGDAKALTDAFNPDAKFKALTASLSGVAGGFGAVQGAMSLFGKESDDVAKTLLKVQSAMALSQGLQAVGESIDSFKNLATVIKTAVIESFTTLRGAMIATGVGALAVGVGMLVANFKEVKSTLISLFPDLAGFGDKVMDIVHAITDFIGVTSQQGRQLDAMQEGLKKTVDYYDAQIQILESQEKTEAKVYQLKKARVEAQLNVLNYAAKVNSKLTDDEYKQKQDLEAQKIILDNNEKTRLKEKAKELLKLQEDYTNKVESINEAAIENDIQREIQTINDKERRDLIELEKDKEFIKRSSEEKNFLREQIRLATKYQLDKIAEDELSKQRQDQAANIQETYDLNKSANIATMQDEVDTYKQTRKLERDDMVAKKASNTAILAFDKQTKTALNEMEKAHQAVKLGIISGALSTVADAVGRNTAAGKALAIAQATVDTYAGANKALAEYPPPWSFVAAGTVIAAGLMNVNKIINTDLPNVADSGGGMPSMSSAAPMMPELPTAQITQLNQQSINDIGNQAVRAYVVETDVTSNQQRIEAIRQRARFS</sequence>
<keyword evidence="1" id="KW-0175">Coiled coil</keyword>
<protein>
    <submittedName>
        <fullName evidence="2">Uncharacterized protein</fullName>
    </submittedName>
</protein>
<dbReference type="EMBL" id="LR796158">
    <property type="protein sequence ID" value="CAB4122101.1"/>
    <property type="molecule type" value="Genomic_DNA"/>
</dbReference>
<evidence type="ECO:0000313" key="2">
    <source>
        <dbReference type="EMBL" id="CAB4122101.1"/>
    </source>
</evidence>
<feature type="coiled-coil region" evidence="1">
    <location>
        <begin position="298"/>
        <end position="359"/>
    </location>
</feature>
<accession>A0A6J5KKA3</accession>
<name>A0A6J5KKA3_9CAUD</name>
<gene>
    <name evidence="2" type="ORF">UFOVP19_55</name>
</gene>
<proteinExistence type="predicted"/>